<dbReference type="AlphaFoldDB" id="A0A3P6RC46"/>
<dbReference type="Proteomes" id="UP000271889">
    <property type="component" value="Unassembled WGS sequence"/>
</dbReference>
<proteinExistence type="predicted"/>
<dbReference type="EMBL" id="UYRV01004156">
    <property type="protein sequence ID" value="VDK51175.1"/>
    <property type="molecule type" value="Genomic_DNA"/>
</dbReference>
<name>A0A3P6RC46_CYLGO</name>
<evidence type="ECO:0000313" key="1">
    <source>
        <dbReference type="EMBL" id="VDK51175.1"/>
    </source>
</evidence>
<protein>
    <submittedName>
        <fullName evidence="1">Uncharacterized protein</fullName>
    </submittedName>
</protein>
<sequence>MDPPSHGAYEDAEEIPSMISSCSPPIVFMANQHSSDIYEDAKVNLPGTSTMSFLSPVDLHDRAKEEFNQLDAVVARMYEKMRKSLKNDEPERIQIMREAIEKKIEEVYSCDSNVTLIRRASMQKEGRKPKAAPIQPFKTVHVDTLTKLSVSLIVCGGEFMVI</sequence>
<gene>
    <name evidence="1" type="ORF">CGOC_LOCUS1986</name>
</gene>
<reference evidence="1 2" key="1">
    <citation type="submission" date="2018-11" db="EMBL/GenBank/DDBJ databases">
        <authorList>
            <consortium name="Pathogen Informatics"/>
        </authorList>
    </citation>
    <scope>NUCLEOTIDE SEQUENCE [LARGE SCALE GENOMIC DNA]</scope>
</reference>
<keyword evidence="2" id="KW-1185">Reference proteome</keyword>
<organism evidence="1 2">
    <name type="scientific">Cylicostephanus goldi</name>
    <name type="common">Nematode worm</name>
    <dbReference type="NCBI Taxonomy" id="71465"/>
    <lineage>
        <taxon>Eukaryota</taxon>
        <taxon>Metazoa</taxon>
        <taxon>Ecdysozoa</taxon>
        <taxon>Nematoda</taxon>
        <taxon>Chromadorea</taxon>
        <taxon>Rhabditida</taxon>
        <taxon>Rhabditina</taxon>
        <taxon>Rhabditomorpha</taxon>
        <taxon>Strongyloidea</taxon>
        <taxon>Strongylidae</taxon>
        <taxon>Cylicostephanus</taxon>
    </lineage>
</organism>
<evidence type="ECO:0000313" key="2">
    <source>
        <dbReference type="Proteomes" id="UP000271889"/>
    </source>
</evidence>
<accession>A0A3P6RC46</accession>